<keyword evidence="2" id="KW-1185">Reference proteome</keyword>
<dbReference type="RefSeq" id="WP_316968517.1">
    <property type="nucleotide sequence ID" value="NZ_JARFPL010000010.1"/>
</dbReference>
<evidence type="ECO:0000313" key="1">
    <source>
        <dbReference type="EMBL" id="MDF0592810.1"/>
    </source>
</evidence>
<proteinExistence type="predicted"/>
<evidence type="ECO:0000313" key="2">
    <source>
        <dbReference type="Proteomes" id="UP001215956"/>
    </source>
</evidence>
<sequence length="187" mass="20452">MADIAIIGEKTFLFDKLLAETGREHQFVKPEILGSPFLPRFRMVMIPTGFANPQYSRALPALRAAKSRIAEFLERGGVVTVFGPLVPEHDYEWLPLPLKYVGDYRSADLVPASDHPCTALVDAKAAECDGYLVPGEGFSTALTDERGRAVLVVGKFGQGKIVATTIHEFPSTEFLCWAADEGEPAKI</sequence>
<dbReference type="Proteomes" id="UP001215956">
    <property type="component" value="Unassembled WGS sequence"/>
</dbReference>
<accession>A0ABT5XDT0</accession>
<comment type="caution">
    <text evidence="1">The sequence shown here is derived from an EMBL/GenBank/DDBJ whole genome shotgun (WGS) entry which is preliminary data.</text>
</comment>
<gene>
    <name evidence="1" type="ORF">P0O24_04355</name>
</gene>
<organism evidence="1 2">
    <name type="scientific">Candidatus Methanocrinis alkalitolerans</name>
    <dbReference type="NCBI Taxonomy" id="3033395"/>
    <lineage>
        <taxon>Archaea</taxon>
        <taxon>Methanobacteriati</taxon>
        <taxon>Methanobacteriota</taxon>
        <taxon>Stenosarchaea group</taxon>
        <taxon>Methanomicrobia</taxon>
        <taxon>Methanotrichales</taxon>
        <taxon>Methanotrichaceae</taxon>
        <taxon>Methanocrinis</taxon>
    </lineage>
</organism>
<reference evidence="1 2" key="1">
    <citation type="submission" date="2023-03" db="EMBL/GenBank/DDBJ databases">
        <title>Whole genome sequencing of Methanotrichaceae archaeon M04Ac.</title>
        <authorList>
            <person name="Khomyakova M.A."/>
            <person name="Merkel A.Y."/>
            <person name="Slobodkin A.I."/>
        </authorList>
    </citation>
    <scope>NUCLEOTIDE SEQUENCE [LARGE SCALE GENOMIC DNA]</scope>
    <source>
        <strain evidence="1 2">M04Ac</strain>
    </source>
</reference>
<protein>
    <submittedName>
        <fullName evidence="1">Uncharacterized protein</fullName>
    </submittedName>
</protein>
<dbReference type="EMBL" id="JARFPL010000010">
    <property type="protein sequence ID" value="MDF0592810.1"/>
    <property type="molecule type" value="Genomic_DNA"/>
</dbReference>
<name>A0ABT5XDT0_9EURY</name>